<gene>
    <name evidence="2" type="ORF">LCGC14_2201940</name>
</gene>
<name>A0A0F9DGH2_9ZZZZ</name>
<evidence type="ECO:0000256" key="1">
    <source>
        <dbReference type="SAM" id="MobiDB-lite"/>
    </source>
</evidence>
<dbReference type="AlphaFoldDB" id="A0A0F9DGH2"/>
<evidence type="ECO:0000313" key="2">
    <source>
        <dbReference type="EMBL" id="KKL60778.1"/>
    </source>
</evidence>
<reference evidence="2" key="1">
    <citation type="journal article" date="2015" name="Nature">
        <title>Complex archaea that bridge the gap between prokaryotes and eukaryotes.</title>
        <authorList>
            <person name="Spang A."/>
            <person name="Saw J.H."/>
            <person name="Jorgensen S.L."/>
            <person name="Zaremba-Niedzwiedzka K."/>
            <person name="Martijn J."/>
            <person name="Lind A.E."/>
            <person name="van Eijk R."/>
            <person name="Schleper C."/>
            <person name="Guy L."/>
            <person name="Ettema T.J."/>
        </authorList>
    </citation>
    <scope>NUCLEOTIDE SEQUENCE</scope>
</reference>
<dbReference type="EMBL" id="LAZR01029035">
    <property type="protein sequence ID" value="KKL60778.1"/>
    <property type="molecule type" value="Genomic_DNA"/>
</dbReference>
<feature type="region of interest" description="Disordered" evidence="1">
    <location>
        <begin position="1"/>
        <end position="21"/>
    </location>
</feature>
<sequence length="21" mass="2171">MAAGYSHTTRAAGTTLTANIY</sequence>
<organism evidence="2">
    <name type="scientific">marine sediment metagenome</name>
    <dbReference type="NCBI Taxonomy" id="412755"/>
    <lineage>
        <taxon>unclassified sequences</taxon>
        <taxon>metagenomes</taxon>
        <taxon>ecological metagenomes</taxon>
    </lineage>
</organism>
<feature type="non-terminal residue" evidence="2">
    <location>
        <position position="21"/>
    </location>
</feature>
<protein>
    <submittedName>
        <fullName evidence="2">Uncharacterized protein</fullName>
    </submittedName>
</protein>
<proteinExistence type="predicted"/>
<accession>A0A0F9DGH2</accession>
<comment type="caution">
    <text evidence="2">The sequence shown here is derived from an EMBL/GenBank/DDBJ whole genome shotgun (WGS) entry which is preliminary data.</text>
</comment>